<dbReference type="Proteomes" id="UP001153076">
    <property type="component" value="Unassembled WGS sequence"/>
</dbReference>
<dbReference type="GO" id="GO:0000166">
    <property type="term" value="F:nucleotide binding"/>
    <property type="evidence" value="ECO:0007669"/>
    <property type="project" value="UniProtKB-KW"/>
</dbReference>
<dbReference type="OrthoDB" id="2018467at2759"/>
<evidence type="ECO:0000256" key="2">
    <source>
        <dbReference type="ARBA" id="ARBA00022741"/>
    </source>
</evidence>
<proteinExistence type="predicted"/>
<dbReference type="EMBL" id="JAKOGI010000009">
    <property type="protein sequence ID" value="KAJ8451452.1"/>
    <property type="molecule type" value="Genomic_DNA"/>
</dbReference>
<accession>A0A9Q1QR39</accession>
<reference evidence="5" key="1">
    <citation type="submission" date="2022-04" db="EMBL/GenBank/DDBJ databases">
        <title>Carnegiea gigantea Genome sequencing and assembly v2.</title>
        <authorList>
            <person name="Copetti D."/>
            <person name="Sanderson M.J."/>
            <person name="Burquez A."/>
            <person name="Wojciechowski M.F."/>
        </authorList>
    </citation>
    <scope>NUCLEOTIDE SEQUENCE</scope>
    <source>
        <strain evidence="5">SGP5-SGP5p</strain>
        <tissue evidence="5">Aerial part</tissue>
    </source>
</reference>
<dbReference type="AlphaFoldDB" id="A0A9Q1QR39"/>
<dbReference type="Gene3D" id="1.20.5.4130">
    <property type="match status" value="1"/>
</dbReference>
<sequence>MKMAWGFKTDFRDLEQLKRINAILLGIQPECAGNNPVLVEWLKLIKELAYQVEDVMDEYSNALVKRKIKTTVFFSVSSNPIVFRFQMARKLKSLKESINQIYDQAKQLGIMPVEVSDDHNIHAELSVQRQMSNYEVLFGMGDEEDQIIGSLRDKLTDISTLLDNPNGILVNDLLNGQNYGT</sequence>
<keyword evidence="1" id="KW-0677">Repeat</keyword>
<keyword evidence="3" id="KW-0611">Plant defense</keyword>
<keyword evidence="6" id="KW-1185">Reference proteome</keyword>
<dbReference type="InterPro" id="IPR041118">
    <property type="entry name" value="Rx_N"/>
</dbReference>
<feature type="domain" description="Disease resistance N-terminal" evidence="4">
    <location>
        <begin position="2"/>
        <end position="71"/>
    </location>
</feature>
<keyword evidence="2" id="KW-0547">Nucleotide-binding</keyword>
<protein>
    <recommendedName>
        <fullName evidence="4">Disease resistance N-terminal domain-containing protein</fullName>
    </recommendedName>
</protein>
<dbReference type="GO" id="GO:0006952">
    <property type="term" value="P:defense response"/>
    <property type="evidence" value="ECO:0007669"/>
    <property type="project" value="UniProtKB-KW"/>
</dbReference>
<gene>
    <name evidence="5" type="ORF">Cgig2_017843</name>
</gene>
<dbReference type="Pfam" id="PF18052">
    <property type="entry name" value="Rx_N"/>
    <property type="match status" value="1"/>
</dbReference>
<evidence type="ECO:0000256" key="1">
    <source>
        <dbReference type="ARBA" id="ARBA00022737"/>
    </source>
</evidence>
<evidence type="ECO:0000256" key="3">
    <source>
        <dbReference type="ARBA" id="ARBA00022821"/>
    </source>
</evidence>
<evidence type="ECO:0000259" key="4">
    <source>
        <dbReference type="Pfam" id="PF18052"/>
    </source>
</evidence>
<organism evidence="5 6">
    <name type="scientific">Carnegiea gigantea</name>
    <dbReference type="NCBI Taxonomy" id="171969"/>
    <lineage>
        <taxon>Eukaryota</taxon>
        <taxon>Viridiplantae</taxon>
        <taxon>Streptophyta</taxon>
        <taxon>Embryophyta</taxon>
        <taxon>Tracheophyta</taxon>
        <taxon>Spermatophyta</taxon>
        <taxon>Magnoliopsida</taxon>
        <taxon>eudicotyledons</taxon>
        <taxon>Gunneridae</taxon>
        <taxon>Pentapetalae</taxon>
        <taxon>Caryophyllales</taxon>
        <taxon>Cactineae</taxon>
        <taxon>Cactaceae</taxon>
        <taxon>Cactoideae</taxon>
        <taxon>Echinocereeae</taxon>
        <taxon>Carnegiea</taxon>
    </lineage>
</organism>
<evidence type="ECO:0000313" key="5">
    <source>
        <dbReference type="EMBL" id="KAJ8451452.1"/>
    </source>
</evidence>
<comment type="caution">
    <text evidence="5">The sequence shown here is derived from an EMBL/GenBank/DDBJ whole genome shotgun (WGS) entry which is preliminary data.</text>
</comment>
<name>A0A9Q1QR39_9CARY</name>
<evidence type="ECO:0000313" key="6">
    <source>
        <dbReference type="Proteomes" id="UP001153076"/>
    </source>
</evidence>